<reference evidence="1 2" key="1">
    <citation type="submission" date="2021-04" db="EMBL/GenBank/DDBJ databases">
        <title>The genome sequence of type strain Ideonella paludis KCTC 32238.</title>
        <authorList>
            <person name="Liu Y."/>
        </authorList>
    </citation>
    <scope>NUCLEOTIDE SEQUENCE [LARGE SCALE GENOMIC DNA]</scope>
    <source>
        <strain evidence="1 2">KCTC 32238</strain>
    </source>
</reference>
<evidence type="ECO:0000313" key="2">
    <source>
        <dbReference type="Proteomes" id="UP000672097"/>
    </source>
</evidence>
<protein>
    <recommendedName>
        <fullName evidence="3">Bacteriocin</fullName>
    </recommendedName>
</protein>
<keyword evidence="2" id="KW-1185">Reference proteome</keyword>
<sequence>MNTPTMTQPQELDLSQLQQVAGGVQSVEAQPQWEVFPFVSVPPSLEWESFPFV</sequence>
<evidence type="ECO:0008006" key="3">
    <source>
        <dbReference type="Google" id="ProtNLM"/>
    </source>
</evidence>
<proteinExistence type="predicted"/>
<comment type="caution">
    <text evidence="1">The sequence shown here is derived from an EMBL/GenBank/DDBJ whole genome shotgun (WGS) entry which is preliminary data.</text>
</comment>
<name>A0ABS5DYM9_9BURK</name>
<accession>A0ABS5DYM9</accession>
<dbReference type="Proteomes" id="UP000672097">
    <property type="component" value="Unassembled WGS sequence"/>
</dbReference>
<dbReference type="EMBL" id="JAGQDG010000004">
    <property type="protein sequence ID" value="MBQ0936255.1"/>
    <property type="molecule type" value="Genomic_DNA"/>
</dbReference>
<gene>
    <name evidence="1" type="ORF">KAK11_13020</name>
</gene>
<dbReference type="RefSeq" id="WP_210809559.1">
    <property type="nucleotide sequence ID" value="NZ_JAGQDG010000004.1"/>
</dbReference>
<evidence type="ECO:0000313" key="1">
    <source>
        <dbReference type="EMBL" id="MBQ0936255.1"/>
    </source>
</evidence>
<organism evidence="1 2">
    <name type="scientific">Ideonella paludis</name>
    <dbReference type="NCBI Taxonomy" id="1233411"/>
    <lineage>
        <taxon>Bacteria</taxon>
        <taxon>Pseudomonadati</taxon>
        <taxon>Pseudomonadota</taxon>
        <taxon>Betaproteobacteria</taxon>
        <taxon>Burkholderiales</taxon>
        <taxon>Sphaerotilaceae</taxon>
        <taxon>Ideonella</taxon>
    </lineage>
</organism>